<dbReference type="InterPro" id="IPR001841">
    <property type="entry name" value="Znf_RING"/>
</dbReference>
<feature type="coiled-coil region" evidence="5">
    <location>
        <begin position="194"/>
        <end position="275"/>
    </location>
</feature>
<keyword evidence="2 4" id="KW-0863">Zinc-finger</keyword>
<dbReference type="Pfam" id="PF00097">
    <property type="entry name" value="zf-C3HC4"/>
    <property type="match status" value="1"/>
</dbReference>
<dbReference type="PANTHER" id="PTHR25462:SF296">
    <property type="entry name" value="MEIOTIC P26, ISOFORM F"/>
    <property type="match status" value="1"/>
</dbReference>
<dbReference type="SMART" id="SM00336">
    <property type="entry name" value="BBOX"/>
    <property type="match status" value="2"/>
</dbReference>
<proteinExistence type="predicted"/>
<dbReference type="CDD" id="cd19757">
    <property type="entry name" value="Bbox1"/>
    <property type="match status" value="1"/>
</dbReference>
<dbReference type="PROSITE" id="PS50089">
    <property type="entry name" value="ZF_RING_2"/>
    <property type="match status" value="1"/>
</dbReference>
<dbReference type="GO" id="GO:0008270">
    <property type="term" value="F:zinc ion binding"/>
    <property type="evidence" value="ECO:0007669"/>
    <property type="project" value="UniProtKB-KW"/>
</dbReference>
<evidence type="ECO:0000256" key="3">
    <source>
        <dbReference type="ARBA" id="ARBA00022833"/>
    </source>
</evidence>
<evidence type="ECO:0000256" key="4">
    <source>
        <dbReference type="PROSITE-ProRule" id="PRU00024"/>
    </source>
</evidence>
<feature type="domain" description="B box-type" evidence="7">
    <location>
        <begin position="155"/>
        <end position="196"/>
    </location>
</feature>
<feature type="domain" description="B box-type" evidence="7">
    <location>
        <begin position="99"/>
        <end position="140"/>
    </location>
</feature>
<dbReference type="SMART" id="SM00184">
    <property type="entry name" value="RING"/>
    <property type="match status" value="1"/>
</dbReference>
<keyword evidence="1" id="KW-0479">Metal-binding</keyword>
<organism evidence="8 9">
    <name type="scientific">Holothuria leucospilota</name>
    <name type="common">Black long sea cucumber</name>
    <name type="synonym">Mertensiothuria leucospilota</name>
    <dbReference type="NCBI Taxonomy" id="206669"/>
    <lineage>
        <taxon>Eukaryota</taxon>
        <taxon>Metazoa</taxon>
        <taxon>Echinodermata</taxon>
        <taxon>Eleutherozoa</taxon>
        <taxon>Echinozoa</taxon>
        <taxon>Holothuroidea</taxon>
        <taxon>Aspidochirotacea</taxon>
        <taxon>Aspidochirotida</taxon>
        <taxon>Holothuriidae</taxon>
        <taxon>Holothuria</taxon>
    </lineage>
</organism>
<dbReference type="Pfam" id="PF00643">
    <property type="entry name" value="zf-B_box"/>
    <property type="match status" value="1"/>
</dbReference>
<dbReference type="InterPro" id="IPR013083">
    <property type="entry name" value="Znf_RING/FYVE/PHD"/>
</dbReference>
<keyword evidence="9" id="KW-1185">Reference proteome</keyword>
<dbReference type="InterPro" id="IPR000315">
    <property type="entry name" value="Znf_B-box"/>
</dbReference>
<protein>
    <submittedName>
        <fullName evidence="8">E3 ubiquitin-protein ligase TRIM56</fullName>
    </submittedName>
</protein>
<dbReference type="PROSITE" id="PS00518">
    <property type="entry name" value="ZF_RING_1"/>
    <property type="match status" value="1"/>
</dbReference>
<gene>
    <name evidence="8" type="ORF">HOLleu_40859</name>
</gene>
<dbReference type="PANTHER" id="PTHR25462">
    <property type="entry name" value="BONUS, ISOFORM C-RELATED"/>
    <property type="match status" value="1"/>
</dbReference>
<evidence type="ECO:0000259" key="6">
    <source>
        <dbReference type="PROSITE" id="PS50089"/>
    </source>
</evidence>
<dbReference type="GO" id="GO:0061630">
    <property type="term" value="F:ubiquitin protein ligase activity"/>
    <property type="evidence" value="ECO:0007669"/>
    <property type="project" value="TreeGrafter"/>
</dbReference>
<dbReference type="OrthoDB" id="264520at2759"/>
<dbReference type="InterPro" id="IPR018957">
    <property type="entry name" value="Znf_C3HC4_RING-type"/>
</dbReference>
<dbReference type="SUPFAM" id="SSF57850">
    <property type="entry name" value="RING/U-box"/>
    <property type="match status" value="1"/>
</dbReference>
<name>A0A9Q0YIB5_HOLLE</name>
<dbReference type="Proteomes" id="UP001152320">
    <property type="component" value="Chromosome 22"/>
</dbReference>
<dbReference type="InterPro" id="IPR017907">
    <property type="entry name" value="Znf_RING_CS"/>
</dbReference>
<evidence type="ECO:0000256" key="2">
    <source>
        <dbReference type="ARBA" id="ARBA00022771"/>
    </source>
</evidence>
<sequence length="416" mass="47831">MAGNVLQSLSEDFLHCHICREPYNVPKMLPCLHSFCLQCLERWARTFYAQQLSCPTCRCNVDLPSTGVSGLPGNFFLVSLMERLEEASRLFMQHQDCNCQICKNIMGTMFCLDCKMHICHECKETHDLLTKSSDHPLIPSEKLSDKNYVQRVLSSQTPQCNVHKQEKVRYFCTQCSHLACQVCAIVSHQGHQSLQEVETAVTSAKAELETLLEDVKSNKQDARNNLKVTREATEEIECHFLDLHQKVDSRYNEIVIKLNSDKEKLKAELRRFQDEQCASIKTIEKNISDWLNTVESTQELTGTIIQSNSWDILEMKSKLVYSLNKLNQVDKEKMFMLQRNPFKVKIPPMPVMYQSNLEKRASHPLASRKKFDFYPANLNVVNTIEKRKSLIGGISIDANFIGRILSLGFLPSKWLF</sequence>
<accession>A0A9Q0YIB5</accession>
<dbReference type="PROSITE" id="PS50119">
    <property type="entry name" value="ZF_BBOX"/>
    <property type="match status" value="2"/>
</dbReference>
<evidence type="ECO:0000256" key="1">
    <source>
        <dbReference type="ARBA" id="ARBA00022723"/>
    </source>
</evidence>
<dbReference type="InterPro" id="IPR047153">
    <property type="entry name" value="TRIM45/56/19-like"/>
</dbReference>
<dbReference type="AlphaFoldDB" id="A0A9Q0YIB5"/>
<keyword evidence="5" id="KW-0175">Coiled coil</keyword>
<evidence type="ECO:0000313" key="9">
    <source>
        <dbReference type="Proteomes" id="UP001152320"/>
    </source>
</evidence>
<keyword evidence="3" id="KW-0862">Zinc</keyword>
<evidence type="ECO:0000313" key="8">
    <source>
        <dbReference type="EMBL" id="KAJ8021089.1"/>
    </source>
</evidence>
<dbReference type="SUPFAM" id="SSF57845">
    <property type="entry name" value="B-box zinc-binding domain"/>
    <property type="match status" value="1"/>
</dbReference>
<dbReference type="Gene3D" id="3.30.40.10">
    <property type="entry name" value="Zinc/RING finger domain, C3HC4 (zinc finger)"/>
    <property type="match status" value="1"/>
</dbReference>
<evidence type="ECO:0000259" key="7">
    <source>
        <dbReference type="PROSITE" id="PS50119"/>
    </source>
</evidence>
<reference evidence="8" key="1">
    <citation type="submission" date="2021-10" db="EMBL/GenBank/DDBJ databases">
        <title>Tropical sea cucumber genome reveals ecological adaptation and Cuvierian tubules defense mechanism.</title>
        <authorList>
            <person name="Chen T."/>
        </authorList>
    </citation>
    <scope>NUCLEOTIDE SEQUENCE</scope>
    <source>
        <strain evidence="8">Nanhai2018</strain>
        <tissue evidence="8">Muscle</tissue>
    </source>
</reference>
<comment type="caution">
    <text evidence="8">The sequence shown here is derived from an EMBL/GenBank/DDBJ whole genome shotgun (WGS) entry which is preliminary data.</text>
</comment>
<feature type="domain" description="RING-type" evidence="6">
    <location>
        <begin position="16"/>
        <end position="58"/>
    </location>
</feature>
<evidence type="ECO:0000256" key="5">
    <source>
        <dbReference type="SAM" id="Coils"/>
    </source>
</evidence>
<dbReference type="Gene3D" id="3.30.160.60">
    <property type="entry name" value="Classic Zinc Finger"/>
    <property type="match status" value="1"/>
</dbReference>
<dbReference type="EMBL" id="JAIZAY010000022">
    <property type="protein sequence ID" value="KAJ8021089.1"/>
    <property type="molecule type" value="Genomic_DNA"/>
</dbReference>